<organism evidence="2 3">
    <name type="scientific">Ganoderma sinense ZZ0214-1</name>
    <dbReference type="NCBI Taxonomy" id="1077348"/>
    <lineage>
        <taxon>Eukaryota</taxon>
        <taxon>Fungi</taxon>
        <taxon>Dikarya</taxon>
        <taxon>Basidiomycota</taxon>
        <taxon>Agaricomycotina</taxon>
        <taxon>Agaricomycetes</taxon>
        <taxon>Polyporales</taxon>
        <taxon>Polyporaceae</taxon>
        <taxon>Ganoderma</taxon>
    </lineage>
</organism>
<feature type="region of interest" description="Disordered" evidence="1">
    <location>
        <begin position="1"/>
        <end position="115"/>
    </location>
</feature>
<sequence>MRTRIQTCGHPQLDSQPTKQTLAPPWGASSSSTRPNQPYTRSCPTTAAAPTPGTSSNRATATRGAATAGSSPRSRTSTTRSAPACMCLPTRPSRSTASGTSGSSRRPARRSVMYL</sequence>
<protein>
    <submittedName>
        <fullName evidence="2">Uncharacterized protein</fullName>
    </submittedName>
</protein>
<name>A0A2G8RVT0_9APHY</name>
<keyword evidence="3" id="KW-1185">Reference proteome</keyword>
<proteinExistence type="predicted"/>
<dbReference type="EMBL" id="AYKW01000045">
    <property type="protein sequence ID" value="PIL25620.1"/>
    <property type="molecule type" value="Genomic_DNA"/>
</dbReference>
<gene>
    <name evidence="2" type="ORF">GSI_11369</name>
</gene>
<dbReference type="AlphaFoldDB" id="A0A2G8RVT0"/>
<evidence type="ECO:0000313" key="2">
    <source>
        <dbReference type="EMBL" id="PIL25620.1"/>
    </source>
</evidence>
<feature type="compositionally biased region" description="Low complexity" evidence="1">
    <location>
        <begin position="44"/>
        <end position="105"/>
    </location>
</feature>
<evidence type="ECO:0000256" key="1">
    <source>
        <dbReference type="SAM" id="MobiDB-lite"/>
    </source>
</evidence>
<comment type="caution">
    <text evidence="2">The sequence shown here is derived from an EMBL/GenBank/DDBJ whole genome shotgun (WGS) entry which is preliminary data.</text>
</comment>
<evidence type="ECO:0000313" key="3">
    <source>
        <dbReference type="Proteomes" id="UP000230002"/>
    </source>
</evidence>
<accession>A0A2G8RVT0</accession>
<feature type="compositionally biased region" description="Polar residues" evidence="1">
    <location>
        <begin position="28"/>
        <end position="43"/>
    </location>
</feature>
<reference evidence="2 3" key="1">
    <citation type="journal article" date="2015" name="Sci. Rep.">
        <title>Chromosome-level genome map provides insights into diverse defense mechanisms in the medicinal fungus Ganoderma sinense.</title>
        <authorList>
            <person name="Zhu Y."/>
            <person name="Xu J."/>
            <person name="Sun C."/>
            <person name="Zhou S."/>
            <person name="Xu H."/>
            <person name="Nelson D.R."/>
            <person name="Qian J."/>
            <person name="Song J."/>
            <person name="Luo H."/>
            <person name="Xiang L."/>
            <person name="Li Y."/>
            <person name="Xu Z."/>
            <person name="Ji A."/>
            <person name="Wang L."/>
            <person name="Lu S."/>
            <person name="Hayward A."/>
            <person name="Sun W."/>
            <person name="Li X."/>
            <person name="Schwartz D.C."/>
            <person name="Wang Y."/>
            <person name="Chen S."/>
        </authorList>
    </citation>
    <scope>NUCLEOTIDE SEQUENCE [LARGE SCALE GENOMIC DNA]</scope>
    <source>
        <strain evidence="2 3">ZZ0214-1</strain>
    </source>
</reference>
<dbReference type="Proteomes" id="UP000230002">
    <property type="component" value="Unassembled WGS sequence"/>
</dbReference>